<accession>A0AB73IJ38</accession>
<dbReference type="EMBL" id="JAURTK010000008">
    <property type="protein sequence ID" value="MDP9650038.1"/>
    <property type="molecule type" value="Genomic_DNA"/>
</dbReference>
<evidence type="ECO:0000313" key="2">
    <source>
        <dbReference type="Proteomes" id="UP001229486"/>
    </source>
</evidence>
<evidence type="ECO:0008006" key="3">
    <source>
        <dbReference type="Google" id="ProtNLM"/>
    </source>
</evidence>
<sequence length="233" mass="24025">MTAVITINTLSARFVFVRASQDRYACLESLPGKMAGSLNRVGSPPFSAVHVVEECMKTKALGIIAGALIAAAPFASFAAGLPAPFEGSSTLQAEGVVTSVDRAKHSVTVRDVQGGEASFDITDSRDLARISQGGKVHIRMMRTAVIRVTHGANGEGAIAAPAASLGQTNPEQNVSAQVQAIDHASGVMALKDANGSVFHLQGRDPAKLANVTPGMQVSVAFAPQINVAVAPVQ</sequence>
<evidence type="ECO:0000313" key="1">
    <source>
        <dbReference type="EMBL" id="MDP9650038.1"/>
    </source>
</evidence>
<reference evidence="1" key="1">
    <citation type="submission" date="2023-07" db="EMBL/GenBank/DDBJ databases">
        <title>Sorghum-associated microbial communities from plants grown in Nebraska, USA.</title>
        <authorList>
            <person name="Schachtman D."/>
        </authorList>
    </citation>
    <scope>NUCLEOTIDE SEQUENCE</scope>
    <source>
        <strain evidence="1">DS1061</strain>
    </source>
</reference>
<protein>
    <recommendedName>
        <fullName evidence="3">Transporter</fullName>
    </recommendedName>
</protein>
<proteinExistence type="predicted"/>
<dbReference type="Proteomes" id="UP001229486">
    <property type="component" value="Unassembled WGS sequence"/>
</dbReference>
<gene>
    <name evidence="1" type="ORF">J2793_005506</name>
</gene>
<name>A0AB73IJ38_9BURK</name>
<organism evidence="1 2">
    <name type="scientific">Paraburkholderia caledonica</name>
    <dbReference type="NCBI Taxonomy" id="134536"/>
    <lineage>
        <taxon>Bacteria</taxon>
        <taxon>Pseudomonadati</taxon>
        <taxon>Pseudomonadota</taxon>
        <taxon>Betaproteobacteria</taxon>
        <taxon>Burkholderiales</taxon>
        <taxon>Burkholderiaceae</taxon>
        <taxon>Paraburkholderia</taxon>
    </lineage>
</organism>
<dbReference type="AlphaFoldDB" id="A0AB73IJ38"/>
<comment type="caution">
    <text evidence="1">The sequence shown here is derived from an EMBL/GenBank/DDBJ whole genome shotgun (WGS) entry which is preliminary data.</text>
</comment>